<evidence type="ECO:0000313" key="3">
    <source>
        <dbReference type="Proteomes" id="UP000557193"/>
    </source>
</evidence>
<comment type="caution">
    <text evidence="2">The sequence shown here is derived from an EMBL/GenBank/DDBJ whole genome shotgun (WGS) entry which is preliminary data.</text>
</comment>
<sequence length="128" mass="13755">MSNPYQSPQSAVVSSVQSGSGAGAVIQLVVGLLCAIIAALLPMLAIPAFHEVFISFGAQLPLLTKVAVSYHLWLWLMPLLVVAARLFWPAKRRRAKASCWIGVAGLIITVVVTTLAMYMPILRLDALI</sequence>
<name>A0A7X0BUN1_9PSED</name>
<organism evidence="2 3">
    <name type="scientific">Pseudomonas fluvialis</name>
    <dbReference type="NCBI Taxonomy" id="1793966"/>
    <lineage>
        <taxon>Bacteria</taxon>
        <taxon>Pseudomonadati</taxon>
        <taxon>Pseudomonadota</taxon>
        <taxon>Gammaproteobacteria</taxon>
        <taxon>Pseudomonadales</taxon>
        <taxon>Pseudomonadaceae</taxon>
        <taxon>Pseudomonas</taxon>
    </lineage>
</organism>
<dbReference type="Proteomes" id="UP000557193">
    <property type="component" value="Unassembled WGS sequence"/>
</dbReference>
<dbReference type="AlphaFoldDB" id="A0A7X0BUN1"/>
<accession>A0A7X0BUN1</accession>
<keyword evidence="1" id="KW-1133">Transmembrane helix</keyword>
<keyword evidence="1" id="KW-0472">Membrane</keyword>
<protein>
    <submittedName>
        <fullName evidence="2">Type II secretory pathway component PulF</fullName>
    </submittedName>
</protein>
<dbReference type="EMBL" id="JACHLL010000006">
    <property type="protein sequence ID" value="MBB6342913.1"/>
    <property type="molecule type" value="Genomic_DNA"/>
</dbReference>
<dbReference type="RefSeq" id="WP_184684761.1">
    <property type="nucleotide sequence ID" value="NZ_JACHLL010000006.1"/>
</dbReference>
<keyword evidence="1" id="KW-0812">Transmembrane</keyword>
<reference evidence="2 3" key="1">
    <citation type="submission" date="2020-08" db="EMBL/GenBank/DDBJ databases">
        <title>Functional genomics of gut bacteria from endangered species of beetles.</title>
        <authorList>
            <person name="Carlos-Shanley C."/>
        </authorList>
    </citation>
    <scope>NUCLEOTIDE SEQUENCE [LARGE SCALE GENOMIC DNA]</scope>
    <source>
        <strain evidence="2 3">S00202</strain>
    </source>
</reference>
<feature type="transmembrane region" description="Helical" evidence="1">
    <location>
        <begin position="70"/>
        <end position="88"/>
    </location>
</feature>
<evidence type="ECO:0000256" key="1">
    <source>
        <dbReference type="SAM" id="Phobius"/>
    </source>
</evidence>
<feature type="transmembrane region" description="Helical" evidence="1">
    <location>
        <begin position="100"/>
        <end position="121"/>
    </location>
</feature>
<feature type="transmembrane region" description="Helical" evidence="1">
    <location>
        <begin position="21"/>
        <end position="50"/>
    </location>
</feature>
<gene>
    <name evidence="2" type="ORF">HNP49_003101</name>
</gene>
<evidence type="ECO:0000313" key="2">
    <source>
        <dbReference type="EMBL" id="MBB6342913.1"/>
    </source>
</evidence>
<proteinExistence type="predicted"/>
<keyword evidence="3" id="KW-1185">Reference proteome</keyword>